<dbReference type="KEGG" id="pif:PITG_04152"/>
<protein>
    <submittedName>
        <fullName evidence="2">Uncharacterized protein</fullName>
    </submittedName>
</protein>
<reference evidence="2" key="1">
    <citation type="submission" date="2006-10" db="EMBL/GenBank/DDBJ databases">
        <title>Annotation of Phytophthora infestans T30-4.</title>
        <authorList>
            <consortium name="The Broad Institute Genome Sequencing Platform"/>
            <person name="Nusbaum C."/>
            <person name="Haas B."/>
            <person name="Kamoun S."/>
            <person name="Fry W."/>
            <person name="Judelson H."/>
            <person name="Ristaino J."/>
            <person name="Govers F."/>
            <person name="Whisson S."/>
            <person name="Birch P."/>
            <person name="Birren B."/>
            <person name="Lander E."/>
            <person name="Galagan J."/>
            <person name="Zody M."/>
            <person name="Devon K."/>
            <person name="O'Neil K."/>
            <person name="Zembek L."/>
            <person name="Anderson S."/>
            <person name="Jaffe D."/>
            <person name="Butler J."/>
            <person name="Alvarez P."/>
            <person name="Gnerre S."/>
            <person name="Grabherr M."/>
            <person name="Mauceli E."/>
            <person name="Brockman W."/>
            <person name="Young S."/>
            <person name="LaButti K."/>
            <person name="Sykes S."/>
            <person name="DeCaprio D."/>
            <person name="Crawford M."/>
            <person name="Koehrsen M."/>
            <person name="Engels R."/>
            <person name="Montgomery P."/>
            <person name="Pearson M."/>
            <person name="Howarth C."/>
            <person name="Larson L."/>
            <person name="White J."/>
            <person name="O'Leary S."/>
            <person name="Kodira C."/>
            <person name="Zeng Q."/>
            <person name="Yandava C."/>
            <person name="Alvarado L."/>
        </authorList>
    </citation>
    <scope>NUCLEOTIDE SEQUENCE</scope>
    <source>
        <strain evidence="2">T30-4</strain>
    </source>
</reference>
<dbReference type="HOGENOM" id="CLU_1357009_0_0_1"/>
<feature type="compositionally biased region" description="Polar residues" evidence="1">
    <location>
        <begin position="10"/>
        <end position="31"/>
    </location>
</feature>
<proteinExistence type="predicted"/>
<evidence type="ECO:0000256" key="1">
    <source>
        <dbReference type="SAM" id="MobiDB-lite"/>
    </source>
</evidence>
<feature type="region of interest" description="Disordered" evidence="1">
    <location>
        <begin position="1"/>
        <end position="31"/>
    </location>
</feature>
<dbReference type="InParanoid" id="D0N0P2"/>
<organism evidence="2 3">
    <name type="scientific">Phytophthora infestans (strain T30-4)</name>
    <name type="common">Potato late blight agent</name>
    <dbReference type="NCBI Taxonomy" id="403677"/>
    <lineage>
        <taxon>Eukaryota</taxon>
        <taxon>Sar</taxon>
        <taxon>Stramenopiles</taxon>
        <taxon>Oomycota</taxon>
        <taxon>Peronosporomycetes</taxon>
        <taxon>Peronosporales</taxon>
        <taxon>Peronosporaceae</taxon>
        <taxon>Phytophthora</taxon>
    </lineage>
</organism>
<dbReference type="Proteomes" id="UP000006643">
    <property type="component" value="Unassembled WGS sequence"/>
</dbReference>
<dbReference type="EMBL" id="DS028122">
    <property type="protein sequence ID" value="EEY67205.1"/>
    <property type="molecule type" value="Genomic_DNA"/>
</dbReference>
<sequence length="202" mass="22348">MEKSELDLQIDSSRAESSQESELGSLTSRNKTAPASDIDIATSFTSANPGVTPGLKNCYPTKAAVTKLAGPSKLAVITLPDKHVPSGSRVIVWATNTSDRYHVSEILAGYPTSLDDDFMNARVAHSCRESVSPKDYIYNSVILKLLVIKLKAVIEAERKKRPKSKYFNPVAPRQQHRSHCCIFAWWNATIYKELANEVVVQL</sequence>
<keyword evidence="3" id="KW-1185">Reference proteome</keyword>
<dbReference type="GeneID" id="9479723"/>
<accession>D0N0P2</accession>
<evidence type="ECO:0000313" key="2">
    <source>
        <dbReference type="EMBL" id="EEY67205.1"/>
    </source>
</evidence>
<dbReference type="AlphaFoldDB" id="D0N0P2"/>
<dbReference type="RefSeq" id="XP_002905853.1">
    <property type="nucleotide sequence ID" value="XM_002905807.1"/>
</dbReference>
<dbReference type="eggNOG" id="ENOG502RF3W">
    <property type="taxonomic scope" value="Eukaryota"/>
</dbReference>
<name>D0N0P2_PHYIT</name>
<gene>
    <name evidence="2" type="ORF">PITG_04152</name>
</gene>
<dbReference type="OrthoDB" id="129096at2759"/>
<dbReference type="VEuPathDB" id="FungiDB:PITG_04152"/>
<evidence type="ECO:0000313" key="3">
    <source>
        <dbReference type="Proteomes" id="UP000006643"/>
    </source>
</evidence>